<dbReference type="AlphaFoldDB" id="A0AAD9HCM4"/>
<proteinExistence type="predicted"/>
<dbReference type="Proteomes" id="UP001232148">
    <property type="component" value="Unassembled WGS sequence"/>
</dbReference>
<protein>
    <submittedName>
        <fullName evidence="1">Uncharacterized protein</fullName>
    </submittedName>
</protein>
<evidence type="ECO:0000313" key="2">
    <source>
        <dbReference type="Proteomes" id="UP001232148"/>
    </source>
</evidence>
<name>A0AAD9HCM4_9PEZI</name>
<comment type="caution">
    <text evidence="1">The sequence shown here is derived from an EMBL/GenBank/DDBJ whole genome shotgun (WGS) entry which is preliminary data.</text>
</comment>
<dbReference type="EMBL" id="MU842927">
    <property type="protein sequence ID" value="KAK2025877.1"/>
    <property type="molecule type" value="Genomic_DNA"/>
</dbReference>
<gene>
    <name evidence="1" type="ORF">LX32DRAFT_655137</name>
</gene>
<accession>A0AAD9HCM4</accession>
<sequence>MSAIEGESGTFSIVMSHRIRPFKVDSPTPVIVHLVSSQVIDGLGLPKVKSKSNFRTNLQILDSDSGLMDISYASAWQLSRTIAYAGRSAVLSELGGLVSGLNNVKKTLHATGLGILPELPTYGFIMQSRLLFQFPDIAVSAVFEEQFHTRGSDWGNIKPTAPILVQQRLASDIILELFDREPPRLVSLKFTPPAHQQTLLVAAALLKNEPGEGGIVRDKIKIKHQKIYFTKDDKKVEKDPVKRGGWLGGRVKRYPIADLFNKPSCTMRVIKYAHKIHEVLVRNVVAKE</sequence>
<evidence type="ECO:0000313" key="1">
    <source>
        <dbReference type="EMBL" id="KAK2025877.1"/>
    </source>
</evidence>
<reference evidence="1" key="1">
    <citation type="submission" date="2021-06" db="EMBL/GenBank/DDBJ databases">
        <title>Comparative genomics, transcriptomics and evolutionary studies reveal genomic signatures of adaptation to plant cell wall in hemibiotrophic fungi.</title>
        <authorList>
            <consortium name="DOE Joint Genome Institute"/>
            <person name="Baroncelli R."/>
            <person name="Diaz J.F."/>
            <person name="Benocci T."/>
            <person name="Peng M."/>
            <person name="Battaglia E."/>
            <person name="Haridas S."/>
            <person name="Andreopoulos W."/>
            <person name="Labutti K."/>
            <person name="Pangilinan J."/>
            <person name="Floch G.L."/>
            <person name="Makela M.R."/>
            <person name="Henrissat B."/>
            <person name="Grigoriev I.V."/>
            <person name="Crouch J.A."/>
            <person name="De Vries R.P."/>
            <person name="Sukno S.A."/>
            <person name="Thon M.R."/>
        </authorList>
    </citation>
    <scope>NUCLEOTIDE SEQUENCE</scope>
    <source>
        <strain evidence="1">MAFF235873</strain>
    </source>
</reference>
<organism evidence="1 2">
    <name type="scientific">Colletotrichum zoysiae</name>
    <dbReference type="NCBI Taxonomy" id="1216348"/>
    <lineage>
        <taxon>Eukaryota</taxon>
        <taxon>Fungi</taxon>
        <taxon>Dikarya</taxon>
        <taxon>Ascomycota</taxon>
        <taxon>Pezizomycotina</taxon>
        <taxon>Sordariomycetes</taxon>
        <taxon>Hypocreomycetidae</taxon>
        <taxon>Glomerellales</taxon>
        <taxon>Glomerellaceae</taxon>
        <taxon>Colletotrichum</taxon>
        <taxon>Colletotrichum graminicola species complex</taxon>
    </lineage>
</organism>
<keyword evidence="2" id="KW-1185">Reference proteome</keyword>